<organism evidence="1 2">
    <name type="scientific">Caligus rogercresseyi</name>
    <name type="common">Sea louse</name>
    <dbReference type="NCBI Taxonomy" id="217165"/>
    <lineage>
        <taxon>Eukaryota</taxon>
        <taxon>Metazoa</taxon>
        <taxon>Ecdysozoa</taxon>
        <taxon>Arthropoda</taxon>
        <taxon>Crustacea</taxon>
        <taxon>Multicrustacea</taxon>
        <taxon>Hexanauplia</taxon>
        <taxon>Copepoda</taxon>
        <taxon>Siphonostomatoida</taxon>
        <taxon>Caligidae</taxon>
        <taxon>Caligus</taxon>
    </lineage>
</organism>
<accession>A0A7T8QTQ6</accession>
<reference evidence="2" key="1">
    <citation type="submission" date="2021-01" db="EMBL/GenBank/DDBJ databases">
        <title>Caligus Genome Assembly.</title>
        <authorList>
            <person name="Gallardo-Escarate C."/>
        </authorList>
    </citation>
    <scope>NUCLEOTIDE SEQUENCE [LARGE SCALE GENOMIC DNA]</scope>
</reference>
<proteinExistence type="predicted"/>
<protein>
    <submittedName>
        <fullName evidence="1">Uncharacterized protein</fullName>
    </submittedName>
</protein>
<dbReference type="AlphaFoldDB" id="A0A7T8QTQ6"/>
<gene>
    <name evidence="1" type="ORF">FKW44_007664</name>
</gene>
<dbReference type="Proteomes" id="UP000595437">
    <property type="component" value="Chromosome 5"/>
</dbReference>
<dbReference type="EMBL" id="CP045894">
    <property type="protein sequence ID" value="QQP54738.1"/>
    <property type="molecule type" value="Genomic_DNA"/>
</dbReference>
<keyword evidence="2" id="KW-1185">Reference proteome</keyword>
<sequence length="84" mass="9330">MKRSVSTKRLTKGVAGKILRTRPLMIGILGVQRICEDHWEGGQADLGMKPSSIGRYIYQARPPGSEKLDQIWFSNGTQTTLVSL</sequence>
<evidence type="ECO:0000313" key="2">
    <source>
        <dbReference type="Proteomes" id="UP000595437"/>
    </source>
</evidence>
<evidence type="ECO:0000313" key="1">
    <source>
        <dbReference type="EMBL" id="QQP54738.1"/>
    </source>
</evidence>
<name>A0A7T8QTQ6_CALRO</name>